<comment type="caution">
    <text evidence="2">The sequence shown here is derived from an EMBL/GenBank/DDBJ whole genome shotgun (WGS) entry which is preliminary data.</text>
</comment>
<protein>
    <submittedName>
        <fullName evidence="2">DUF397 domain-containing protein</fullName>
    </submittedName>
</protein>
<accession>A0ABU7KLZ9</accession>
<dbReference type="Pfam" id="PF04149">
    <property type="entry name" value="DUF397"/>
    <property type="match status" value="1"/>
</dbReference>
<evidence type="ECO:0000259" key="1">
    <source>
        <dbReference type="Pfam" id="PF04149"/>
    </source>
</evidence>
<sequence length="68" mass="7302">MRLTPTPTPTPADRLVFRKSSYSTPQNCVEVADMPSAAAVRDSQNPGAGHLEVPAIEWSALIRAATRP</sequence>
<dbReference type="RefSeq" id="WP_330157512.1">
    <property type="nucleotide sequence ID" value="NZ_JAUUCC010000013.1"/>
</dbReference>
<evidence type="ECO:0000313" key="3">
    <source>
        <dbReference type="Proteomes" id="UP001348641"/>
    </source>
</evidence>
<dbReference type="Proteomes" id="UP001348641">
    <property type="component" value="Unassembled WGS sequence"/>
</dbReference>
<name>A0ABU7KLZ9_9ACTN</name>
<reference evidence="2 3" key="1">
    <citation type="submission" date="2023-07" db="EMBL/GenBank/DDBJ databases">
        <authorList>
            <person name="Girao M."/>
            <person name="Carvalho M.F."/>
        </authorList>
    </citation>
    <scope>NUCLEOTIDE SEQUENCE [LARGE SCALE GENOMIC DNA]</scope>
    <source>
        <strain evidence="2 3">66/93</strain>
    </source>
</reference>
<evidence type="ECO:0000313" key="2">
    <source>
        <dbReference type="EMBL" id="MEE2050286.1"/>
    </source>
</evidence>
<organism evidence="2 3">
    <name type="scientific">Nocardiopsis tropica</name>
    <dbReference type="NCBI Taxonomy" id="109330"/>
    <lineage>
        <taxon>Bacteria</taxon>
        <taxon>Bacillati</taxon>
        <taxon>Actinomycetota</taxon>
        <taxon>Actinomycetes</taxon>
        <taxon>Streptosporangiales</taxon>
        <taxon>Nocardiopsidaceae</taxon>
        <taxon>Nocardiopsis</taxon>
    </lineage>
</organism>
<proteinExistence type="predicted"/>
<dbReference type="EMBL" id="JAUUCC010000013">
    <property type="protein sequence ID" value="MEE2050286.1"/>
    <property type="molecule type" value="Genomic_DNA"/>
</dbReference>
<feature type="domain" description="DUF397" evidence="1">
    <location>
        <begin position="16"/>
        <end position="65"/>
    </location>
</feature>
<dbReference type="InterPro" id="IPR007278">
    <property type="entry name" value="DUF397"/>
</dbReference>
<gene>
    <name evidence="2" type="ORF">Q8A49_07240</name>
</gene>